<dbReference type="Proteomes" id="UP000091956">
    <property type="component" value="Unassembled WGS sequence"/>
</dbReference>
<dbReference type="AlphaFoldDB" id="A0A2P6FGY5"/>
<evidence type="ECO:0000313" key="2">
    <source>
        <dbReference type="Proteomes" id="UP000091956"/>
    </source>
</evidence>
<reference evidence="2" key="2">
    <citation type="journal article" date="2018" name="Nat. Commun.">
        <title>Extreme sensitivity to ultraviolet light in the fungal pathogen causing white-nose syndrome of bats.</title>
        <authorList>
            <person name="Palmer J.M."/>
            <person name="Drees K.P."/>
            <person name="Foster J.T."/>
            <person name="Lindner D.L."/>
        </authorList>
    </citation>
    <scope>NUCLEOTIDE SEQUENCE [LARGE SCALE GENOMIC DNA]</scope>
    <source>
        <strain evidence="2">UAMH 10579</strain>
    </source>
</reference>
<protein>
    <submittedName>
        <fullName evidence="1">Uncharacterized protein</fullName>
    </submittedName>
</protein>
<gene>
    <name evidence="1" type="ORF">VE01_10809</name>
</gene>
<accession>A0A2P6FGY5</accession>
<name>A0A2P6FGY5_9PEZI</name>
<sequence>MFGIASIAGLRRAKTTKVFDLVEICGNISIAVTTTIMSSIKSNLSYENGRVDLISEVSFDSLCKGLGISSSVDRLQEIGGEGMHRASEPDLQILSTSRILYFAVFCY</sequence>
<keyword evidence="2" id="KW-1185">Reference proteome</keyword>
<organism evidence="1 2">
    <name type="scientific">Pseudogymnoascus verrucosus</name>
    <dbReference type="NCBI Taxonomy" id="342668"/>
    <lineage>
        <taxon>Eukaryota</taxon>
        <taxon>Fungi</taxon>
        <taxon>Dikarya</taxon>
        <taxon>Ascomycota</taxon>
        <taxon>Pezizomycotina</taxon>
        <taxon>Leotiomycetes</taxon>
        <taxon>Thelebolales</taxon>
        <taxon>Thelebolaceae</taxon>
        <taxon>Pseudogymnoascus</taxon>
    </lineage>
</organism>
<evidence type="ECO:0000313" key="1">
    <source>
        <dbReference type="EMBL" id="PQM43913.1"/>
    </source>
</evidence>
<dbReference type="RefSeq" id="XP_059320242.1">
    <property type="nucleotide sequence ID" value="XM_059464259.1"/>
</dbReference>
<dbReference type="EMBL" id="KV460244">
    <property type="protein sequence ID" value="PQM43913.1"/>
    <property type="molecule type" value="Genomic_DNA"/>
</dbReference>
<reference evidence="1 2" key="1">
    <citation type="submission" date="2016-03" db="EMBL/GenBank/DDBJ databases">
        <title>Comparative genomics of Pseudogymnoascus destructans, the fungus causing white-nose syndrome of bats.</title>
        <authorList>
            <person name="Palmer J.M."/>
            <person name="Drees K.P."/>
            <person name="Foster J.T."/>
            <person name="Lindner D.L."/>
        </authorList>
    </citation>
    <scope>NUCLEOTIDE SEQUENCE [LARGE SCALE GENOMIC DNA]</scope>
    <source>
        <strain evidence="1 2">UAMH 10579</strain>
    </source>
</reference>
<proteinExistence type="predicted"/>
<dbReference type="GeneID" id="84234355"/>